<sequence>MKRLIFLFVLLSILFSCNDDENNLDCSLVDCAGFPSLNFELLVNGENAFTADLLNIDEISLTGIFPDHSELTTFEVNLANGETEILFLNSFAWEEGTYDFNLNIGSEYTSKIVVEVEETPKGGCCGGIPFFTSLQIDGEVIQNPNSVITLDIAL</sequence>
<dbReference type="EMBL" id="JAVRHR010000001">
    <property type="protein sequence ID" value="MDT0606815.1"/>
    <property type="molecule type" value="Genomic_DNA"/>
</dbReference>
<name>A0ABU3AAH8_9FLAO</name>
<evidence type="ECO:0000313" key="1">
    <source>
        <dbReference type="EMBL" id="MDT0606815.1"/>
    </source>
</evidence>
<dbReference type="PROSITE" id="PS51257">
    <property type="entry name" value="PROKAR_LIPOPROTEIN"/>
    <property type="match status" value="1"/>
</dbReference>
<accession>A0ABU3AAH8</accession>
<reference evidence="1 2" key="1">
    <citation type="submission" date="2023-09" db="EMBL/GenBank/DDBJ databases">
        <authorList>
            <person name="Rey-Velasco X."/>
        </authorList>
    </citation>
    <scope>NUCLEOTIDE SEQUENCE [LARGE SCALE GENOMIC DNA]</scope>
    <source>
        <strain evidence="1 2">F388</strain>
    </source>
</reference>
<keyword evidence="2" id="KW-1185">Reference proteome</keyword>
<protein>
    <submittedName>
        <fullName evidence="1">Uncharacterized protein</fullName>
    </submittedName>
</protein>
<proteinExistence type="predicted"/>
<dbReference type="Proteomes" id="UP001255246">
    <property type="component" value="Unassembled WGS sequence"/>
</dbReference>
<organism evidence="1 2">
    <name type="scientific">Croceitalea rosinachiae</name>
    <dbReference type="NCBI Taxonomy" id="3075596"/>
    <lineage>
        <taxon>Bacteria</taxon>
        <taxon>Pseudomonadati</taxon>
        <taxon>Bacteroidota</taxon>
        <taxon>Flavobacteriia</taxon>
        <taxon>Flavobacteriales</taxon>
        <taxon>Flavobacteriaceae</taxon>
        <taxon>Croceitalea</taxon>
    </lineage>
</organism>
<dbReference type="RefSeq" id="WP_311350358.1">
    <property type="nucleotide sequence ID" value="NZ_JAVRHR010000001.1"/>
</dbReference>
<evidence type="ECO:0000313" key="2">
    <source>
        <dbReference type="Proteomes" id="UP001255246"/>
    </source>
</evidence>
<comment type="caution">
    <text evidence="1">The sequence shown here is derived from an EMBL/GenBank/DDBJ whole genome shotgun (WGS) entry which is preliminary data.</text>
</comment>
<gene>
    <name evidence="1" type="ORF">RM706_07230</name>
</gene>